<evidence type="ECO:0000256" key="1">
    <source>
        <dbReference type="SAM" id="MobiDB-lite"/>
    </source>
</evidence>
<evidence type="ECO:0000313" key="2">
    <source>
        <dbReference type="EMBL" id="KAK4425489.1"/>
    </source>
</evidence>
<accession>A0AAE1Y8U2</accession>
<keyword evidence="3" id="KW-1185">Reference proteome</keyword>
<evidence type="ECO:0000313" key="3">
    <source>
        <dbReference type="Proteomes" id="UP001293254"/>
    </source>
</evidence>
<gene>
    <name evidence="2" type="ORF">Salat_1742900</name>
</gene>
<reference evidence="2" key="1">
    <citation type="submission" date="2020-06" db="EMBL/GenBank/DDBJ databases">
        <authorList>
            <person name="Li T."/>
            <person name="Hu X."/>
            <person name="Zhang T."/>
            <person name="Song X."/>
            <person name="Zhang H."/>
            <person name="Dai N."/>
            <person name="Sheng W."/>
            <person name="Hou X."/>
            <person name="Wei L."/>
        </authorList>
    </citation>
    <scope>NUCLEOTIDE SEQUENCE</scope>
    <source>
        <strain evidence="2">3651</strain>
        <tissue evidence="2">Leaf</tissue>
    </source>
</reference>
<proteinExistence type="predicted"/>
<dbReference type="AlphaFoldDB" id="A0AAE1Y8U2"/>
<protein>
    <submittedName>
        <fullName evidence="2">Uncharacterized protein</fullName>
    </submittedName>
</protein>
<name>A0AAE1Y8U2_9LAMI</name>
<reference evidence="2" key="2">
    <citation type="journal article" date="2024" name="Plant">
        <title>Genomic evolution and insights into agronomic trait innovations of Sesamum species.</title>
        <authorList>
            <person name="Miao H."/>
            <person name="Wang L."/>
            <person name="Qu L."/>
            <person name="Liu H."/>
            <person name="Sun Y."/>
            <person name="Le M."/>
            <person name="Wang Q."/>
            <person name="Wei S."/>
            <person name="Zheng Y."/>
            <person name="Lin W."/>
            <person name="Duan Y."/>
            <person name="Cao H."/>
            <person name="Xiong S."/>
            <person name="Wang X."/>
            <person name="Wei L."/>
            <person name="Li C."/>
            <person name="Ma Q."/>
            <person name="Ju M."/>
            <person name="Zhao R."/>
            <person name="Li G."/>
            <person name="Mu C."/>
            <person name="Tian Q."/>
            <person name="Mei H."/>
            <person name="Zhang T."/>
            <person name="Gao T."/>
            <person name="Zhang H."/>
        </authorList>
    </citation>
    <scope>NUCLEOTIDE SEQUENCE</scope>
    <source>
        <strain evidence="2">3651</strain>
    </source>
</reference>
<sequence>MAPKRARASEDSSSKAQYDTQHGAHQPPTRDLQFTGIAHCNRCHSTWGFVTPIASRSGTSLRGLEEAKGRNRVDLTTCQTIKMITRMGDYYHLVLPNSKPSLQLPDPARLTI</sequence>
<organism evidence="2 3">
    <name type="scientific">Sesamum alatum</name>
    <dbReference type="NCBI Taxonomy" id="300844"/>
    <lineage>
        <taxon>Eukaryota</taxon>
        <taxon>Viridiplantae</taxon>
        <taxon>Streptophyta</taxon>
        <taxon>Embryophyta</taxon>
        <taxon>Tracheophyta</taxon>
        <taxon>Spermatophyta</taxon>
        <taxon>Magnoliopsida</taxon>
        <taxon>eudicotyledons</taxon>
        <taxon>Gunneridae</taxon>
        <taxon>Pentapetalae</taxon>
        <taxon>asterids</taxon>
        <taxon>lamiids</taxon>
        <taxon>Lamiales</taxon>
        <taxon>Pedaliaceae</taxon>
        <taxon>Sesamum</taxon>
    </lineage>
</organism>
<dbReference type="EMBL" id="JACGWO010000006">
    <property type="protein sequence ID" value="KAK4425489.1"/>
    <property type="molecule type" value="Genomic_DNA"/>
</dbReference>
<comment type="caution">
    <text evidence="2">The sequence shown here is derived from an EMBL/GenBank/DDBJ whole genome shotgun (WGS) entry which is preliminary data.</text>
</comment>
<feature type="region of interest" description="Disordered" evidence="1">
    <location>
        <begin position="1"/>
        <end position="30"/>
    </location>
</feature>
<dbReference type="Proteomes" id="UP001293254">
    <property type="component" value="Unassembled WGS sequence"/>
</dbReference>